<feature type="domain" description="Cyclin-like" evidence="4">
    <location>
        <begin position="89"/>
        <end position="191"/>
    </location>
</feature>
<feature type="compositionally biased region" description="Basic residues" evidence="3">
    <location>
        <begin position="376"/>
        <end position="411"/>
    </location>
</feature>
<evidence type="ECO:0008006" key="8">
    <source>
        <dbReference type="Google" id="ProtNLM"/>
    </source>
</evidence>
<dbReference type="Proteomes" id="UP001627154">
    <property type="component" value="Unassembled WGS sequence"/>
</dbReference>
<dbReference type="EMBL" id="JBJJXI010000096">
    <property type="protein sequence ID" value="KAL3393856.1"/>
    <property type="molecule type" value="Genomic_DNA"/>
</dbReference>
<evidence type="ECO:0000259" key="4">
    <source>
        <dbReference type="SMART" id="SM00385"/>
    </source>
</evidence>
<dbReference type="InterPro" id="IPR043198">
    <property type="entry name" value="Cyclin/Ssn8"/>
</dbReference>
<protein>
    <recommendedName>
        <fullName evidence="8">Cyclin-L1</fullName>
    </recommendedName>
</protein>
<comment type="similarity">
    <text evidence="2">Belongs to the cyclin family.</text>
</comment>
<name>A0ABD2WL86_9HYME</name>
<dbReference type="PIRSF" id="PIRSF036580">
    <property type="entry name" value="Cyclin_L"/>
    <property type="match status" value="1"/>
</dbReference>
<reference evidence="6 7" key="1">
    <citation type="journal article" date="2024" name="bioRxiv">
        <title>A reference genome for Trichogramma kaykai: A tiny desert-dwelling parasitoid wasp with competing sex-ratio distorters.</title>
        <authorList>
            <person name="Culotta J."/>
            <person name="Lindsey A.R."/>
        </authorList>
    </citation>
    <scope>NUCLEOTIDE SEQUENCE [LARGE SCALE GENOMIC DNA]</scope>
    <source>
        <strain evidence="6 7">KSX58</strain>
    </source>
</reference>
<evidence type="ECO:0000256" key="2">
    <source>
        <dbReference type="RuleBase" id="RU000383"/>
    </source>
</evidence>
<feature type="domain" description="Cyclin-like" evidence="4">
    <location>
        <begin position="204"/>
        <end position="288"/>
    </location>
</feature>
<keyword evidence="7" id="KW-1185">Reference proteome</keyword>
<dbReference type="PANTHER" id="PTHR10026">
    <property type="entry name" value="CYCLIN"/>
    <property type="match status" value="1"/>
</dbReference>
<accession>A0ABD2WL86</accession>
<feature type="compositionally biased region" description="Basic and acidic residues" evidence="3">
    <location>
        <begin position="412"/>
        <end position="425"/>
    </location>
</feature>
<dbReference type="InterPro" id="IPR004367">
    <property type="entry name" value="Cyclin_C-dom"/>
</dbReference>
<feature type="region of interest" description="Disordered" evidence="3">
    <location>
        <begin position="1"/>
        <end position="41"/>
    </location>
</feature>
<feature type="compositionally biased region" description="Polar residues" evidence="3">
    <location>
        <begin position="346"/>
        <end position="368"/>
    </location>
</feature>
<dbReference type="FunFam" id="1.10.472.10:FF:000031">
    <property type="entry name" value="cyclin-L1-1-like isoform X1"/>
    <property type="match status" value="1"/>
</dbReference>
<dbReference type="InterPro" id="IPR006671">
    <property type="entry name" value="Cyclin_N"/>
</dbReference>
<dbReference type="SMART" id="SM00385">
    <property type="entry name" value="CYCLIN"/>
    <property type="match status" value="2"/>
</dbReference>
<keyword evidence="1 2" id="KW-0195">Cyclin</keyword>
<dbReference type="Pfam" id="PF00134">
    <property type="entry name" value="Cyclin_N"/>
    <property type="match status" value="1"/>
</dbReference>
<evidence type="ECO:0000256" key="3">
    <source>
        <dbReference type="SAM" id="MobiDB-lite"/>
    </source>
</evidence>
<comment type="caution">
    <text evidence="6">The sequence shown here is derived from an EMBL/GenBank/DDBJ whole genome shotgun (WGS) entry which is preliminary data.</text>
</comment>
<feature type="domain" description="Cyclin C-terminal" evidence="5">
    <location>
        <begin position="200"/>
        <end position="331"/>
    </location>
</feature>
<feature type="compositionally biased region" description="Low complexity" evidence="3">
    <location>
        <begin position="10"/>
        <end position="39"/>
    </location>
</feature>
<feature type="compositionally biased region" description="Basic residues" evidence="3">
    <location>
        <begin position="426"/>
        <end position="435"/>
    </location>
</feature>
<dbReference type="Gene3D" id="1.10.472.10">
    <property type="entry name" value="Cyclin-like"/>
    <property type="match status" value="2"/>
</dbReference>
<dbReference type="SUPFAM" id="SSF47954">
    <property type="entry name" value="Cyclin-like"/>
    <property type="match status" value="2"/>
</dbReference>
<proteinExistence type="inferred from homology"/>
<dbReference type="FunFam" id="1.10.472.10:FF:000016">
    <property type="entry name" value="cyclin-L1 isoform X1"/>
    <property type="match status" value="1"/>
</dbReference>
<dbReference type="InterPro" id="IPR013763">
    <property type="entry name" value="Cyclin-like_dom"/>
</dbReference>
<gene>
    <name evidence="6" type="ORF">TKK_012080</name>
</gene>
<feature type="region of interest" description="Disordered" evidence="3">
    <location>
        <begin position="318"/>
        <end position="435"/>
    </location>
</feature>
<evidence type="ECO:0000313" key="7">
    <source>
        <dbReference type="Proteomes" id="UP001627154"/>
    </source>
</evidence>
<evidence type="ECO:0000313" key="6">
    <source>
        <dbReference type="EMBL" id="KAL3393856.1"/>
    </source>
</evidence>
<sequence>MGTKENSSIAAHAATKTAAAATGQQQQQQHQQQQGSTTSIPPALQKPYGQIMLTLQNVLLPKDKLAATPSSLDGLDSDTEIDLRILGCELIQYAGILLRLPQVAMATGQVIFQRFYYSKSLVRYDMETTAMACVCLASKIEEAPRHIRDVINVFNHIKQVQSQKTIQPVILDSNYVALKNQVIKSERRVLKELGFCVHVKHPHKMIVVYLQVLGYEKNNQLMQLSWNYMNDSLRSDVFVRYEPETVACACIYLSARQIKLPLPMKPAWFSIFKVVEADIRDVCRSILRLYARPRVKAEVLEKKVDELKKKYEEARTRARAVETGANTPSPPLGKGHGNAWGGFISRNPNTLPATIKSPKNNKSTSNTPERVDSMKHSKRKRHSRSRSRSHSRSRKTKKSSRRRSSSHKSSRTHRDYRSRSRSRDRSTKRKHSRKN</sequence>
<organism evidence="6 7">
    <name type="scientific">Trichogramma kaykai</name>
    <dbReference type="NCBI Taxonomy" id="54128"/>
    <lineage>
        <taxon>Eukaryota</taxon>
        <taxon>Metazoa</taxon>
        <taxon>Ecdysozoa</taxon>
        <taxon>Arthropoda</taxon>
        <taxon>Hexapoda</taxon>
        <taxon>Insecta</taxon>
        <taxon>Pterygota</taxon>
        <taxon>Neoptera</taxon>
        <taxon>Endopterygota</taxon>
        <taxon>Hymenoptera</taxon>
        <taxon>Apocrita</taxon>
        <taxon>Proctotrupomorpha</taxon>
        <taxon>Chalcidoidea</taxon>
        <taxon>Trichogrammatidae</taxon>
        <taxon>Trichogramma</taxon>
    </lineage>
</organism>
<evidence type="ECO:0000259" key="5">
    <source>
        <dbReference type="SMART" id="SM01332"/>
    </source>
</evidence>
<dbReference type="SMART" id="SM01332">
    <property type="entry name" value="Cyclin_C"/>
    <property type="match status" value="1"/>
</dbReference>
<dbReference type="InterPro" id="IPR036915">
    <property type="entry name" value="Cyclin-like_sf"/>
</dbReference>
<dbReference type="Pfam" id="PF02984">
    <property type="entry name" value="Cyclin_C"/>
    <property type="match status" value="1"/>
</dbReference>
<evidence type="ECO:0000256" key="1">
    <source>
        <dbReference type="ARBA" id="ARBA00023127"/>
    </source>
</evidence>
<dbReference type="AlphaFoldDB" id="A0ABD2WL86"/>